<dbReference type="InterPro" id="IPR051785">
    <property type="entry name" value="MMCE/EMCE_epimerase"/>
</dbReference>
<protein>
    <submittedName>
        <fullName evidence="3">Catechol 2,3-dioxygenase-like lactoylglutathione lyase family enzyme</fullName>
    </submittedName>
</protein>
<dbReference type="SUPFAM" id="SSF54593">
    <property type="entry name" value="Glyoxalase/Bleomycin resistance protein/Dihydroxybiphenyl dioxygenase"/>
    <property type="match status" value="1"/>
</dbReference>
<dbReference type="GO" id="GO:0051213">
    <property type="term" value="F:dioxygenase activity"/>
    <property type="evidence" value="ECO:0007669"/>
    <property type="project" value="UniProtKB-KW"/>
</dbReference>
<reference evidence="3 4" key="1">
    <citation type="submission" date="2020-07" db="EMBL/GenBank/DDBJ databases">
        <title>Sequencing the genomes of 1000 actinobacteria strains.</title>
        <authorList>
            <person name="Klenk H.-P."/>
        </authorList>
    </citation>
    <scope>NUCLEOTIDE SEQUENCE [LARGE SCALE GENOMIC DNA]</scope>
    <source>
        <strain evidence="3 4">DSM 26474</strain>
    </source>
</reference>
<keyword evidence="3" id="KW-0223">Dioxygenase</keyword>
<evidence type="ECO:0000313" key="4">
    <source>
        <dbReference type="Proteomes" id="UP000549913"/>
    </source>
</evidence>
<sequence>MTFVLDGVHHVGITVRDLEASRAWYSDMFGLTPGPVNHGAGPELARGVQVPDARLTFSMLTVGSTRIEFLEYQEPVGEEFDRRNCDVGAAHVCFEVDDLDVAVEELTAKGAVFSSPPNTIDEGPLAGSRWAYFRDPDGIQLELWQSPR</sequence>
<dbReference type="Pfam" id="PF00903">
    <property type="entry name" value="Glyoxalase"/>
    <property type="match status" value="1"/>
</dbReference>
<dbReference type="Proteomes" id="UP000549913">
    <property type="component" value="Unassembled WGS sequence"/>
</dbReference>
<name>A0A852SA73_9MICO</name>
<dbReference type="GO" id="GO:0046491">
    <property type="term" value="P:L-methylmalonyl-CoA metabolic process"/>
    <property type="evidence" value="ECO:0007669"/>
    <property type="project" value="TreeGrafter"/>
</dbReference>
<dbReference type="PROSITE" id="PS51819">
    <property type="entry name" value="VOC"/>
    <property type="match status" value="1"/>
</dbReference>
<dbReference type="GO" id="GO:0004493">
    <property type="term" value="F:methylmalonyl-CoA epimerase activity"/>
    <property type="evidence" value="ECO:0007669"/>
    <property type="project" value="TreeGrafter"/>
</dbReference>
<organism evidence="3 4">
    <name type="scientific">Herbiconiux flava</name>
    <dbReference type="NCBI Taxonomy" id="881268"/>
    <lineage>
        <taxon>Bacteria</taxon>
        <taxon>Bacillati</taxon>
        <taxon>Actinomycetota</taxon>
        <taxon>Actinomycetes</taxon>
        <taxon>Micrococcales</taxon>
        <taxon>Microbacteriaceae</taxon>
        <taxon>Herbiconiux</taxon>
    </lineage>
</organism>
<dbReference type="PANTHER" id="PTHR43048">
    <property type="entry name" value="METHYLMALONYL-COA EPIMERASE"/>
    <property type="match status" value="1"/>
</dbReference>
<dbReference type="EMBL" id="JACCBM010000001">
    <property type="protein sequence ID" value="NYD69262.1"/>
    <property type="molecule type" value="Genomic_DNA"/>
</dbReference>
<comment type="caution">
    <text evidence="3">The sequence shown here is derived from an EMBL/GenBank/DDBJ whole genome shotgun (WGS) entry which is preliminary data.</text>
</comment>
<dbReference type="InterPro" id="IPR029068">
    <property type="entry name" value="Glyas_Bleomycin-R_OHBP_Dase"/>
</dbReference>
<keyword evidence="3" id="KW-0560">Oxidoreductase</keyword>
<keyword evidence="3" id="KW-0456">Lyase</keyword>
<accession>A0A852SA73</accession>
<keyword evidence="1" id="KW-0479">Metal-binding</keyword>
<dbReference type="InterPro" id="IPR004360">
    <property type="entry name" value="Glyas_Fos-R_dOase_dom"/>
</dbReference>
<keyword evidence="4" id="KW-1185">Reference proteome</keyword>
<dbReference type="GO" id="GO:0046872">
    <property type="term" value="F:metal ion binding"/>
    <property type="evidence" value="ECO:0007669"/>
    <property type="project" value="UniProtKB-KW"/>
</dbReference>
<dbReference type="InterPro" id="IPR037523">
    <property type="entry name" value="VOC_core"/>
</dbReference>
<feature type="domain" description="VOC" evidence="2">
    <location>
        <begin position="7"/>
        <end position="146"/>
    </location>
</feature>
<evidence type="ECO:0000313" key="3">
    <source>
        <dbReference type="EMBL" id="NYD69262.1"/>
    </source>
</evidence>
<evidence type="ECO:0000259" key="2">
    <source>
        <dbReference type="PROSITE" id="PS51819"/>
    </source>
</evidence>
<dbReference type="AlphaFoldDB" id="A0A852SA73"/>
<dbReference type="Gene3D" id="3.10.180.10">
    <property type="entry name" value="2,3-Dihydroxybiphenyl 1,2-Dioxygenase, domain 1"/>
    <property type="match status" value="1"/>
</dbReference>
<dbReference type="PANTHER" id="PTHR43048:SF3">
    <property type="entry name" value="METHYLMALONYL-COA EPIMERASE, MITOCHONDRIAL"/>
    <property type="match status" value="1"/>
</dbReference>
<evidence type="ECO:0000256" key="1">
    <source>
        <dbReference type="ARBA" id="ARBA00022723"/>
    </source>
</evidence>
<dbReference type="RefSeq" id="WP_179546624.1">
    <property type="nucleotide sequence ID" value="NZ_BSEW01000001.1"/>
</dbReference>
<gene>
    <name evidence="3" type="ORF">BJ984_000420</name>
</gene>
<dbReference type="GO" id="GO:0016829">
    <property type="term" value="F:lyase activity"/>
    <property type="evidence" value="ECO:0007669"/>
    <property type="project" value="UniProtKB-KW"/>
</dbReference>
<proteinExistence type="predicted"/>